<dbReference type="InterPro" id="IPR001959">
    <property type="entry name" value="Transposase"/>
</dbReference>
<evidence type="ECO:0000256" key="6">
    <source>
        <dbReference type="SAM" id="Coils"/>
    </source>
</evidence>
<keyword evidence="10" id="KW-1185">Reference proteome</keyword>
<keyword evidence="3" id="KW-0815">Transposition</keyword>
<dbReference type="RefSeq" id="WP_307899032.1">
    <property type="nucleotide sequence ID" value="NZ_CP133076.1"/>
</dbReference>
<dbReference type="Pfam" id="PF07282">
    <property type="entry name" value="Cas12f1-like_TNB"/>
    <property type="match status" value="1"/>
</dbReference>
<reference evidence="9 10" key="1">
    <citation type="submission" date="2023-08" db="EMBL/GenBank/DDBJ databases">
        <title>Genome sequencing of the thermostable Gram positive bacteria Geobacillus proteiniphilus strain T-6.</title>
        <authorList>
            <person name="Shulami S."/>
            <person name="Shoham Y."/>
        </authorList>
    </citation>
    <scope>NUCLEOTIDE SEQUENCE [LARGE SCALE GENOMIC DNA]</scope>
    <source>
        <strain evidence="9 10">T-6</strain>
    </source>
</reference>
<dbReference type="NCBIfam" id="NF040570">
    <property type="entry name" value="guided_TnpB"/>
    <property type="match status" value="1"/>
</dbReference>
<sequence>MGWIRLSERGKIPTNAKYYNPRVAFDGVHWYISVGFEVNSQTTALTQNSLGIDVGVKHLAVCSNGKIYPNINQTKRVKKLEKRLRRLQRKCSRKYEMNKIQEKGGKFRYVKTRNITKLEKQIQKLRVRITNIREDYEHKVSNELVRTKPARIVMEDLNIKGMMKNRHLSKAIQDQRLYAFKQKIKYKCEMYGIEFIEADPWYPSSKTCSACGHVKKTLTLSERIFVCDACGISIDRDLNASINLSKYTA</sequence>
<keyword evidence="6" id="KW-0175">Coiled coil</keyword>
<evidence type="ECO:0000313" key="9">
    <source>
        <dbReference type="EMBL" id="WMJ18219.1"/>
    </source>
</evidence>
<dbReference type="Proteomes" id="UP001223761">
    <property type="component" value="Chromosome"/>
</dbReference>
<feature type="coiled-coil region" evidence="6">
    <location>
        <begin position="70"/>
        <end position="135"/>
    </location>
</feature>
<evidence type="ECO:0000256" key="2">
    <source>
        <dbReference type="ARBA" id="ARBA00011044"/>
    </source>
</evidence>
<accession>A0ABY9MLX1</accession>
<evidence type="ECO:0000256" key="5">
    <source>
        <dbReference type="ARBA" id="ARBA00023172"/>
    </source>
</evidence>
<keyword evidence="4" id="KW-0238">DNA-binding</keyword>
<dbReference type="PANTHER" id="PTHR30405:SF25">
    <property type="entry name" value="RNA-GUIDED DNA ENDONUCLEASE INSQ-RELATED"/>
    <property type="match status" value="1"/>
</dbReference>
<comment type="similarity">
    <text evidence="1">In the C-terminal section; belongs to the transposase 35 family.</text>
</comment>
<evidence type="ECO:0000313" key="10">
    <source>
        <dbReference type="Proteomes" id="UP001223761"/>
    </source>
</evidence>
<evidence type="ECO:0000259" key="8">
    <source>
        <dbReference type="Pfam" id="PF07282"/>
    </source>
</evidence>
<dbReference type="InterPro" id="IPR051399">
    <property type="entry name" value="RNA-guided_DNA_endo/Transpos"/>
</dbReference>
<dbReference type="NCBIfam" id="TIGR01766">
    <property type="entry name" value="IS200/IS605 family accessory protein TnpB-like domain"/>
    <property type="match status" value="1"/>
</dbReference>
<dbReference type="PANTHER" id="PTHR30405">
    <property type="entry name" value="TRANSPOSASE"/>
    <property type="match status" value="1"/>
</dbReference>
<dbReference type="Pfam" id="PF01385">
    <property type="entry name" value="OrfB_IS605"/>
    <property type="match status" value="1"/>
</dbReference>
<evidence type="ECO:0000259" key="7">
    <source>
        <dbReference type="Pfam" id="PF01385"/>
    </source>
</evidence>
<name>A0ABY9MLX1_9BACL</name>
<protein>
    <submittedName>
        <fullName evidence="9">Transposase</fullName>
    </submittedName>
</protein>
<keyword evidence="5" id="KW-0233">DNA recombination</keyword>
<feature type="domain" description="Probable transposase IS891/IS1136/IS1341" evidence="7">
    <location>
        <begin position="39"/>
        <end position="166"/>
    </location>
</feature>
<dbReference type="InterPro" id="IPR010095">
    <property type="entry name" value="Cas12f1-like_TNB"/>
</dbReference>
<proteinExistence type="inferred from homology"/>
<organism evidence="9 10">
    <name type="scientific">Geobacillus proteiniphilus</name>
    <dbReference type="NCBI Taxonomy" id="860353"/>
    <lineage>
        <taxon>Bacteria</taxon>
        <taxon>Bacillati</taxon>
        <taxon>Bacillota</taxon>
        <taxon>Bacilli</taxon>
        <taxon>Bacillales</taxon>
        <taxon>Anoxybacillaceae</taxon>
        <taxon>Geobacillus</taxon>
    </lineage>
</organism>
<feature type="domain" description="Cas12f1-like TNB" evidence="8">
    <location>
        <begin position="178"/>
        <end position="244"/>
    </location>
</feature>
<dbReference type="EMBL" id="CP133076">
    <property type="protein sequence ID" value="WMJ18219.1"/>
    <property type="molecule type" value="Genomic_DNA"/>
</dbReference>
<evidence type="ECO:0000256" key="4">
    <source>
        <dbReference type="ARBA" id="ARBA00023125"/>
    </source>
</evidence>
<evidence type="ECO:0000256" key="1">
    <source>
        <dbReference type="ARBA" id="ARBA00008761"/>
    </source>
</evidence>
<comment type="similarity">
    <text evidence="2">In the N-terminal section; belongs to the transposase 2 family.</text>
</comment>
<evidence type="ECO:0000256" key="3">
    <source>
        <dbReference type="ARBA" id="ARBA00022578"/>
    </source>
</evidence>
<gene>
    <name evidence="9" type="ORF">RA955_01020</name>
</gene>